<proteinExistence type="predicted"/>
<name>A0ABQ6LJH4_9RHOB</name>
<evidence type="ECO:0000313" key="3">
    <source>
        <dbReference type="Proteomes" id="UP001239909"/>
    </source>
</evidence>
<dbReference type="EMBL" id="BSYI01000001">
    <property type="protein sequence ID" value="GMG80933.1"/>
    <property type="molecule type" value="Genomic_DNA"/>
</dbReference>
<dbReference type="InterPro" id="IPR005303">
    <property type="entry name" value="MOCOS_middle"/>
</dbReference>
<evidence type="ECO:0000259" key="1">
    <source>
        <dbReference type="PROSITE" id="PS51340"/>
    </source>
</evidence>
<organism evidence="2 3">
    <name type="scientific">Paralimibaculum aggregatum</name>
    <dbReference type="NCBI Taxonomy" id="3036245"/>
    <lineage>
        <taxon>Bacteria</taxon>
        <taxon>Pseudomonadati</taxon>
        <taxon>Pseudomonadota</taxon>
        <taxon>Alphaproteobacteria</taxon>
        <taxon>Rhodobacterales</taxon>
        <taxon>Paracoccaceae</taxon>
        <taxon>Paralimibaculum</taxon>
    </lineage>
</organism>
<sequence length="252" mass="26709">MTETTARLAAIHRFPVKGLGEEVLETALLTPGRHLPDDRRWALAHAGSAFDAEAPAFVSRRNFVQTAHSPELARTALRLSGTEVTVSAPDAEPLSADLGTPAGAAALAAWAEARCGHRQPGPYRLAALPGAGLTDVADAHVSILSDASLRALGEAAGRPLERRRFRGNLWIDGLAPWAEFDLVGREIAIGPVRLRITERIGRCAATTASPASGQRDTPVLEILRERWGHTDFGVYAQVVAGGSVTPGDRVLA</sequence>
<dbReference type="PROSITE" id="PS51340">
    <property type="entry name" value="MOSC"/>
    <property type="match status" value="1"/>
</dbReference>
<dbReference type="RefSeq" id="WP_285669556.1">
    <property type="nucleotide sequence ID" value="NZ_BSYI01000001.1"/>
</dbReference>
<gene>
    <name evidence="2" type="ORF">LNKW23_01450</name>
</gene>
<dbReference type="Proteomes" id="UP001239909">
    <property type="component" value="Unassembled WGS sequence"/>
</dbReference>
<dbReference type="InterPro" id="IPR011037">
    <property type="entry name" value="Pyrv_Knase-like_insert_dom_sf"/>
</dbReference>
<dbReference type="Pfam" id="PF03473">
    <property type="entry name" value="MOSC"/>
    <property type="match status" value="1"/>
</dbReference>
<reference evidence="2 3" key="1">
    <citation type="submission" date="2023-04" db="EMBL/GenBank/DDBJ databases">
        <title>Marinoamorphus aggregata gen. nov., sp. Nov., isolate from tissue of brittle star Ophioplocus japonicus.</title>
        <authorList>
            <person name="Kawano K."/>
            <person name="Sawayama S."/>
            <person name="Nakagawa S."/>
        </authorList>
    </citation>
    <scope>NUCLEOTIDE SEQUENCE [LARGE SCALE GENOMIC DNA]</scope>
    <source>
        <strain evidence="2 3">NKW23</strain>
    </source>
</reference>
<keyword evidence="3" id="KW-1185">Reference proteome</keyword>
<dbReference type="Gene3D" id="2.40.33.20">
    <property type="entry name" value="PK beta-barrel domain-like"/>
    <property type="match status" value="1"/>
</dbReference>
<evidence type="ECO:0000313" key="2">
    <source>
        <dbReference type="EMBL" id="GMG80933.1"/>
    </source>
</evidence>
<dbReference type="Pfam" id="PF03476">
    <property type="entry name" value="MOSC_N"/>
    <property type="match status" value="1"/>
</dbReference>
<dbReference type="InterPro" id="IPR005302">
    <property type="entry name" value="MoCF_Sase_C"/>
</dbReference>
<protein>
    <submittedName>
        <fullName evidence="2">MOSC domain-containing protein</fullName>
    </submittedName>
</protein>
<dbReference type="SUPFAM" id="SSF50800">
    <property type="entry name" value="PK beta-barrel domain-like"/>
    <property type="match status" value="1"/>
</dbReference>
<comment type="caution">
    <text evidence="2">The sequence shown here is derived from an EMBL/GenBank/DDBJ whole genome shotgun (WGS) entry which is preliminary data.</text>
</comment>
<feature type="domain" description="MOSC" evidence="1">
    <location>
        <begin position="113"/>
        <end position="252"/>
    </location>
</feature>
<accession>A0ABQ6LJH4</accession>